<evidence type="ECO:0000313" key="4">
    <source>
        <dbReference type="EMBL" id="SEK62574.1"/>
    </source>
</evidence>
<dbReference type="Proteomes" id="UP000198916">
    <property type="component" value="Unassembled WGS sequence"/>
</dbReference>
<comment type="similarity">
    <text evidence="1">Belongs to the bacterial sugar transferase family.</text>
</comment>
<dbReference type="InterPro" id="IPR003362">
    <property type="entry name" value="Bact_transf"/>
</dbReference>
<feature type="domain" description="Bacterial sugar transferase" evidence="3">
    <location>
        <begin position="162"/>
        <end position="354"/>
    </location>
</feature>
<evidence type="ECO:0000256" key="1">
    <source>
        <dbReference type="ARBA" id="ARBA00006464"/>
    </source>
</evidence>
<dbReference type="OrthoDB" id="9808602at2"/>
<keyword evidence="5" id="KW-1185">Reference proteome</keyword>
<dbReference type="STRING" id="332977.SAMN05421740_102261"/>
<dbReference type="RefSeq" id="WP_090603359.1">
    <property type="nucleotide sequence ID" value="NZ_FNZR01000002.1"/>
</dbReference>
<dbReference type="GO" id="GO:0016780">
    <property type="term" value="F:phosphotransferase activity, for other substituted phosphate groups"/>
    <property type="evidence" value="ECO:0007669"/>
    <property type="project" value="TreeGrafter"/>
</dbReference>
<name>A0A1H7IJR2_9SPHI</name>
<keyword evidence="2" id="KW-0472">Membrane</keyword>
<keyword evidence="2" id="KW-1133">Transmembrane helix</keyword>
<feature type="transmembrane region" description="Helical" evidence="2">
    <location>
        <begin position="164"/>
        <end position="188"/>
    </location>
</feature>
<protein>
    <submittedName>
        <fullName evidence="4">Sugar transferase involved in LPS biosynthesis (Colanic, teichoic acid)</fullName>
    </submittedName>
</protein>
<organism evidence="4 5">
    <name type="scientific">Parapedobacter koreensis</name>
    <dbReference type="NCBI Taxonomy" id="332977"/>
    <lineage>
        <taxon>Bacteria</taxon>
        <taxon>Pseudomonadati</taxon>
        <taxon>Bacteroidota</taxon>
        <taxon>Sphingobacteriia</taxon>
        <taxon>Sphingobacteriales</taxon>
        <taxon>Sphingobacteriaceae</taxon>
        <taxon>Parapedobacter</taxon>
    </lineage>
</organism>
<keyword evidence="4" id="KW-0808">Transferase</keyword>
<keyword evidence="2" id="KW-0812">Transmembrane</keyword>
<dbReference type="Pfam" id="PF02397">
    <property type="entry name" value="Bac_transf"/>
    <property type="match status" value="1"/>
</dbReference>
<dbReference type="PANTHER" id="PTHR30576:SF0">
    <property type="entry name" value="UNDECAPRENYL-PHOSPHATE N-ACETYLGALACTOSAMINYL 1-PHOSPHATE TRANSFERASE-RELATED"/>
    <property type="match status" value="1"/>
</dbReference>
<sequence>MDLLKELRQQHNFITISAAYFGGKFADELYSDFGEYVDITLFDSLTSLRSHLHHQSLFFIPDVVILEIEDNIAEIYSFIVELKTSPITRGISVVLLGFKNNKEVISQTFRPYVDDIYFYPFNAQNIRERLFFIFKFKLITNKPLLPDHRASKTKEYKTPFMKRLFDVLVSSILIVLFSPVFLIVMVLIKLDSKGPIFYKSKRAGSGYKIFDFYKFRSMKVNADKELDKLAVLNQYNGQSAFIKIKNDPRVTRLGAFLRKTSLDELPQLFNVLKGDMSLVGNRPLPLYEAQMLTSDEWAMRFLGPAGITGLWQVSKRGKSEMSDAERRQLDNQYAQYYSFSMDLRIMLLTIPAMIQSERV</sequence>
<accession>A0A1H7IJR2</accession>
<dbReference type="AlphaFoldDB" id="A0A1H7IJR2"/>
<evidence type="ECO:0000256" key="2">
    <source>
        <dbReference type="SAM" id="Phobius"/>
    </source>
</evidence>
<dbReference type="EMBL" id="FNZR01000002">
    <property type="protein sequence ID" value="SEK62574.1"/>
    <property type="molecule type" value="Genomic_DNA"/>
</dbReference>
<gene>
    <name evidence="4" type="ORF">SAMN05421740_102261</name>
</gene>
<proteinExistence type="inferred from homology"/>
<evidence type="ECO:0000313" key="5">
    <source>
        <dbReference type="Proteomes" id="UP000198916"/>
    </source>
</evidence>
<dbReference type="PANTHER" id="PTHR30576">
    <property type="entry name" value="COLANIC BIOSYNTHESIS UDP-GLUCOSE LIPID CARRIER TRANSFERASE"/>
    <property type="match status" value="1"/>
</dbReference>
<evidence type="ECO:0000259" key="3">
    <source>
        <dbReference type="Pfam" id="PF02397"/>
    </source>
</evidence>
<reference evidence="5" key="1">
    <citation type="submission" date="2016-10" db="EMBL/GenBank/DDBJ databases">
        <authorList>
            <person name="Varghese N."/>
            <person name="Submissions S."/>
        </authorList>
    </citation>
    <scope>NUCLEOTIDE SEQUENCE [LARGE SCALE GENOMIC DNA]</scope>
    <source>
        <strain evidence="5">Jip14</strain>
    </source>
</reference>